<organism evidence="1 2">
    <name type="scientific">Aspergillus wentii DTO 134E9</name>
    <dbReference type="NCBI Taxonomy" id="1073089"/>
    <lineage>
        <taxon>Eukaryota</taxon>
        <taxon>Fungi</taxon>
        <taxon>Dikarya</taxon>
        <taxon>Ascomycota</taxon>
        <taxon>Pezizomycotina</taxon>
        <taxon>Eurotiomycetes</taxon>
        <taxon>Eurotiomycetidae</taxon>
        <taxon>Eurotiales</taxon>
        <taxon>Aspergillaceae</taxon>
        <taxon>Aspergillus</taxon>
        <taxon>Aspergillus subgen. Cremei</taxon>
    </lineage>
</organism>
<evidence type="ECO:0000313" key="2">
    <source>
        <dbReference type="Proteomes" id="UP000184383"/>
    </source>
</evidence>
<proteinExistence type="predicted"/>
<protein>
    <recommendedName>
        <fullName evidence="3">Major facilitator superfamily (MFS) profile domain-containing protein</fullName>
    </recommendedName>
</protein>
<evidence type="ECO:0008006" key="3">
    <source>
        <dbReference type="Google" id="ProtNLM"/>
    </source>
</evidence>
<dbReference type="EMBL" id="KV878211">
    <property type="protein sequence ID" value="OJJ36892.1"/>
    <property type="molecule type" value="Genomic_DNA"/>
</dbReference>
<keyword evidence="2" id="KW-1185">Reference proteome</keyword>
<dbReference type="VEuPathDB" id="FungiDB:ASPWEDRAFT_181845"/>
<dbReference type="AlphaFoldDB" id="A0A1L9RPR6"/>
<dbReference type="OrthoDB" id="2241241at2759"/>
<dbReference type="Proteomes" id="UP000184383">
    <property type="component" value="Unassembled WGS sequence"/>
</dbReference>
<dbReference type="RefSeq" id="XP_040690568.1">
    <property type="nucleotide sequence ID" value="XM_040831885.1"/>
</dbReference>
<name>A0A1L9RPR6_ASPWE</name>
<dbReference type="STRING" id="1073089.A0A1L9RPR6"/>
<reference evidence="2" key="1">
    <citation type="journal article" date="2017" name="Genome Biol.">
        <title>Comparative genomics reveals high biological diversity and specific adaptations in the industrially and medically important fungal genus Aspergillus.</title>
        <authorList>
            <person name="de Vries R.P."/>
            <person name="Riley R."/>
            <person name="Wiebenga A."/>
            <person name="Aguilar-Osorio G."/>
            <person name="Amillis S."/>
            <person name="Uchima C.A."/>
            <person name="Anderluh G."/>
            <person name="Asadollahi M."/>
            <person name="Askin M."/>
            <person name="Barry K."/>
            <person name="Battaglia E."/>
            <person name="Bayram O."/>
            <person name="Benocci T."/>
            <person name="Braus-Stromeyer S.A."/>
            <person name="Caldana C."/>
            <person name="Canovas D."/>
            <person name="Cerqueira G.C."/>
            <person name="Chen F."/>
            <person name="Chen W."/>
            <person name="Choi C."/>
            <person name="Clum A."/>
            <person name="Dos Santos R.A."/>
            <person name="Damasio A.R."/>
            <person name="Diallinas G."/>
            <person name="Emri T."/>
            <person name="Fekete E."/>
            <person name="Flipphi M."/>
            <person name="Freyberg S."/>
            <person name="Gallo A."/>
            <person name="Gournas C."/>
            <person name="Habgood R."/>
            <person name="Hainaut M."/>
            <person name="Harispe M.L."/>
            <person name="Henrissat B."/>
            <person name="Hilden K.S."/>
            <person name="Hope R."/>
            <person name="Hossain A."/>
            <person name="Karabika E."/>
            <person name="Karaffa L."/>
            <person name="Karanyi Z."/>
            <person name="Krasevec N."/>
            <person name="Kuo A."/>
            <person name="Kusch H."/>
            <person name="LaButti K."/>
            <person name="Lagendijk E.L."/>
            <person name="Lapidus A."/>
            <person name="Levasseur A."/>
            <person name="Lindquist E."/>
            <person name="Lipzen A."/>
            <person name="Logrieco A.F."/>
            <person name="MacCabe A."/>
            <person name="Maekelae M.R."/>
            <person name="Malavazi I."/>
            <person name="Melin P."/>
            <person name="Meyer V."/>
            <person name="Mielnichuk N."/>
            <person name="Miskei M."/>
            <person name="Molnar A.P."/>
            <person name="Mule G."/>
            <person name="Ngan C.Y."/>
            <person name="Orejas M."/>
            <person name="Orosz E."/>
            <person name="Ouedraogo J.P."/>
            <person name="Overkamp K.M."/>
            <person name="Park H.-S."/>
            <person name="Perrone G."/>
            <person name="Piumi F."/>
            <person name="Punt P.J."/>
            <person name="Ram A.F."/>
            <person name="Ramon A."/>
            <person name="Rauscher S."/>
            <person name="Record E."/>
            <person name="Riano-Pachon D.M."/>
            <person name="Robert V."/>
            <person name="Roehrig J."/>
            <person name="Ruller R."/>
            <person name="Salamov A."/>
            <person name="Salih N.S."/>
            <person name="Samson R.A."/>
            <person name="Sandor E."/>
            <person name="Sanguinetti M."/>
            <person name="Schuetze T."/>
            <person name="Sepcic K."/>
            <person name="Shelest E."/>
            <person name="Sherlock G."/>
            <person name="Sophianopoulou V."/>
            <person name="Squina F.M."/>
            <person name="Sun H."/>
            <person name="Susca A."/>
            <person name="Todd R.B."/>
            <person name="Tsang A."/>
            <person name="Unkles S.E."/>
            <person name="van de Wiele N."/>
            <person name="van Rossen-Uffink D."/>
            <person name="Oliveira J.V."/>
            <person name="Vesth T.C."/>
            <person name="Visser J."/>
            <person name="Yu J.-H."/>
            <person name="Zhou M."/>
            <person name="Andersen M.R."/>
            <person name="Archer D.B."/>
            <person name="Baker S.E."/>
            <person name="Benoit I."/>
            <person name="Brakhage A.A."/>
            <person name="Braus G.H."/>
            <person name="Fischer R."/>
            <person name="Frisvad J.C."/>
            <person name="Goldman G.H."/>
            <person name="Houbraken J."/>
            <person name="Oakley B."/>
            <person name="Pocsi I."/>
            <person name="Scazzocchio C."/>
            <person name="Seiboth B."/>
            <person name="vanKuyk P.A."/>
            <person name="Wortman J."/>
            <person name="Dyer P.S."/>
            <person name="Grigoriev I.V."/>
        </authorList>
    </citation>
    <scope>NUCLEOTIDE SEQUENCE [LARGE SCALE GENOMIC DNA]</scope>
    <source>
        <strain evidence="2">DTO 134E9</strain>
    </source>
</reference>
<evidence type="ECO:0000313" key="1">
    <source>
        <dbReference type="EMBL" id="OJJ36892.1"/>
    </source>
</evidence>
<accession>A0A1L9RPR6</accession>
<gene>
    <name evidence="1" type="ORF">ASPWEDRAFT_181845</name>
</gene>
<dbReference type="GeneID" id="63747733"/>
<sequence length="150" mass="16725">MDHDSDSRAPLLSGRSSGESMLGKGFNAAQGEALIMGTSIPEMSLTPGRNIPLVMWQRLKRWPRCGQPGCCIQDMRWRFLIFFVNSFKQETTGTLSPYVYSAFDNHSLISTTRVLTSVIESVVKLPIAKLIDVWGRPEGFLIMKLLCTLG</sequence>